<organism evidence="2 3">
    <name type="scientific">Ilumatobacter coccineus (strain NBRC 103263 / KCTC 29153 / YM16-304)</name>
    <dbReference type="NCBI Taxonomy" id="1313172"/>
    <lineage>
        <taxon>Bacteria</taxon>
        <taxon>Bacillati</taxon>
        <taxon>Actinomycetota</taxon>
        <taxon>Acidimicrobiia</taxon>
        <taxon>Acidimicrobiales</taxon>
        <taxon>Ilumatobacteraceae</taxon>
        <taxon>Ilumatobacter</taxon>
    </lineage>
</organism>
<dbReference type="EMBL" id="AP012057">
    <property type="protein sequence ID" value="BAN01202.1"/>
    <property type="molecule type" value="Genomic_DNA"/>
</dbReference>
<accession>A0A6C7E4U7</accession>
<dbReference type="AlphaFoldDB" id="A0A6C7E4U7"/>
<reference evidence="2 3" key="1">
    <citation type="journal article" date="2013" name="Int. J. Syst. Evol. Microbiol.">
        <title>Ilumatobacter nonamiense sp. nov. and Ilumatobacter coccineum sp. nov., isolated from seashore sand.</title>
        <authorList>
            <person name="Matsumoto A."/>
            <person name="Kasai H."/>
            <person name="Matsuo Y."/>
            <person name="Shizuri Y."/>
            <person name="Ichikawa N."/>
            <person name="Fujita N."/>
            <person name="Omura S."/>
            <person name="Takahashi Y."/>
        </authorList>
    </citation>
    <scope>NUCLEOTIDE SEQUENCE [LARGE SCALE GENOMIC DNA]</scope>
    <source>
        <strain evidence="3">NBRC 103263 / KCTC 29153 / YM16-304</strain>
    </source>
</reference>
<evidence type="ECO:0000313" key="2">
    <source>
        <dbReference type="EMBL" id="BAN01202.1"/>
    </source>
</evidence>
<evidence type="ECO:0000256" key="1">
    <source>
        <dbReference type="SAM" id="MobiDB-lite"/>
    </source>
</evidence>
<name>A0A6C7E4U7_ILUCY</name>
<dbReference type="Proteomes" id="UP000011863">
    <property type="component" value="Chromosome"/>
</dbReference>
<evidence type="ECO:0000313" key="3">
    <source>
        <dbReference type="Proteomes" id="UP000011863"/>
    </source>
</evidence>
<sequence length="86" mass="10138">MVRLGPVRLAVRVRRRVRQRLRVQRVPAHLVVRVRHRRPASWQALRVPPVQQDPPARPDRPVQQDPGVPSRHPSRSTRCSTRARRR</sequence>
<dbReference type="KEGG" id="aym:YM304_08880"/>
<protein>
    <submittedName>
        <fullName evidence="2">Uncharacterized protein</fullName>
    </submittedName>
</protein>
<feature type="region of interest" description="Disordered" evidence="1">
    <location>
        <begin position="43"/>
        <end position="86"/>
    </location>
</feature>
<keyword evidence="3" id="KW-1185">Reference proteome</keyword>
<gene>
    <name evidence="2" type="ORF">YM304_08880</name>
</gene>
<proteinExistence type="predicted"/>